<proteinExistence type="predicted"/>
<feature type="compositionally biased region" description="Basic and acidic residues" evidence="1">
    <location>
        <begin position="32"/>
        <end position="51"/>
    </location>
</feature>
<dbReference type="Proteomes" id="UP000606974">
    <property type="component" value="Unassembled WGS sequence"/>
</dbReference>
<organism evidence="2 3">
    <name type="scientific">Endocarpon pusillum</name>
    <dbReference type="NCBI Taxonomy" id="364733"/>
    <lineage>
        <taxon>Eukaryota</taxon>
        <taxon>Fungi</taxon>
        <taxon>Dikarya</taxon>
        <taxon>Ascomycota</taxon>
        <taxon>Pezizomycotina</taxon>
        <taxon>Eurotiomycetes</taxon>
        <taxon>Chaetothyriomycetidae</taxon>
        <taxon>Verrucariales</taxon>
        <taxon>Verrucariaceae</taxon>
        <taxon>Endocarpon</taxon>
    </lineage>
</organism>
<sequence length="65" mass="7720">MHFTATKKQQRVEASMSEEERGRYKGQAWNDMVREQNPKQENGWMKDDNEKNPVLLSSSREYWGA</sequence>
<comment type="caution">
    <text evidence="2">The sequence shown here is derived from an EMBL/GenBank/DDBJ whole genome shotgun (WGS) entry which is preliminary data.</text>
</comment>
<keyword evidence="3" id="KW-1185">Reference proteome</keyword>
<accession>A0A8H7AC17</accession>
<feature type="compositionally biased region" description="Polar residues" evidence="1">
    <location>
        <begin position="55"/>
        <end position="65"/>
    </location>
</feature>
<feature type="region of interest" description="Disordered" evidence="1">
    <location>
        <begin position="1"/>
        <end position="65"/>
    </location>
</feature>
<name>A0A8H7AC17_9EURO</name>
<dbReference type="AlphaFoldDB" id="A0A8H7AC17"/>
<dbReference type="EMBL" id="JAACFV010000114">
    <property type="protein sequence ID" value="KAF7505244.1"/>
    <property type="molecule type" value="Genomic_DNA"/>
</dbReference>
<evidence type="ECO:0000256" key="1">
    <source>
        <dbReference type="SAM" id="MobiDB-lite"/>
    </source>
</evidence>
<evidence type="ECO:0000313" key="2">
    <source>
        <dbReference type="EMBL" id="KAF7505244.1"/>
    </source>
</evidence>
<reference evidence="2" key="1">
    <citation type="submission" date="2020-02" db="EMBL/GenBank/DDBJ databases">
        <authorList>
            <person name="Palmer J.M."/>
        </authorList>
    </citation>
    <scope>NUCLEOTIDE SEQUENCE</scope>
    <source>
        <strain evidence="2">EPUS1.4</strain>
        <tissue evidence="2">Thallus</tissue>
    </source>
</reference>
<protein>
    <submittedName>
        <fullName evidence="2">Uncharacterized protein</fullName>
    </submittedName>
</protein>
<evidence type="ECO:0000313" key="3">
    <source>
        <dbReference type="Proteomes" id="UP000606974"/>
    </source>
</evidence>
<gene>
    <name evidence="2" type="ORF">GJ744_001107</name>
</gene>